<reference evidence="2 3" key="1">
    <citation type="submission" date="2019-02" db="EMBL/GenBank/DDBJ databases">
        <title>Deep-cultivation of Planctomycetes and their phenomic and genomic characterization uncovers novel biology.</title>
        <authorList>
            <person name="Wiegand S."/>
            <person name="Jogler M."/>
            <person name="Boedeker C."/>
            <person name="Pinto D."/>
            <person name="Vollmers J."/>
            <person name="Rivas-Marin E."/>
            <person name="Kohn T."/>
            <person name="Peeters S.H."/>
            <person name="Heuer A."/>
            <person name="Rast P."/>
            <person name="Oberbeckmann S."/>
            <person name="Bunk B."/>
            <person name="Jeske O."/>
            <person name="Meyerdierks A."/>
            <person name="Storesund J.E."/>
            <person name="Kallscheuer N."/>
            <person name="Luecker S."/>
            <person name="Lage O.M."/>
            <person name="Pohl T."/>
            <person name="Merkel B.J."/>
            <person name="Hornburger P."/>
            <person name="Mueller R.-W."/>
            <person name="Bruemmer F."/>
            <person name="Labrenz M."/>
            <person name="Spormann A.M."/>
            <person name="Op Den Camp H."/>
            <person name="Overmann J."/>
            <person name="Amann R."/>
            <person name="Jetten M.S.M."/>
            <person name="Mascher T."/>
            <person name="Medema M.H."/>
            <person name="Devos D.P."/>
            <person name="Kaster A.-K."/>
            <person name="Ovreas L."/>
            <person name="Rohde M."/>
            <person name="Galperin M.Y."/>
            <person name="Jogler C."/>
        </authorList>
    </citation>
    <scope>NUCLEOTIDE SEQUENCE [LARGE SCALE GENOMIC DNA]</scope>
    <source>
        <strain evidence="2 3">KOR42</strain>
    </source>
</reference>
<dbReference type="RefSeq" id="WP_146512425.1">
    <property type="nucleotide sequence ID" value="NZ_SIHI01000067.1"/>
</dbReference>
<dbReference type="OrthoDB" id="5432833at2"/>
<dbReference type="AlphaFoldDB" id="A0A5C5VMF2"/>
<comment type="caution">
    <text evidence="2">The sequence shown here is derived from an EMBL/GenBank/DDBJ whole genome shotgun (WGS) entry which is preliminary data.</text>
</comment>
<organism evidence="2 3">
    <name type="scientific">Thalassoglobus neptunius</name>
    <dbReference type="NCBI Taxonomy" id="1938619"/>
    <lineage>
        <taxon>Bacteria</taxon>
        <taxon>Pseudomonadati</taxon>
        <taxon>Planctomycetota</taxon>
        <taxon>Planctomycetia</taxon>
        <taxon>Planctomycetales</taxon>
        <taxon>Planctomycetaceae</taxon>
        <taxon>Thalassoglobus</taxon>
    </lineage>
</organism>
<keyword evidence="1" id="KW-0472">Membrane</keyword>
<evidence type="ECO:0008006" key="4">
    <source>
        <dbReference type="Google" id="ProtNLM"/>
    </source>
</evidence>
<proteinExistence type="predicted"/>
<keyword evidence="3" id="KW-1185">Reference proteome</keyword>
<evidence type="ECO:0000313" key="3">
    <source>
        <dbReference type="Proteomes" id="UP000317243"/>
    </source>
</evidence>
<sequence length="224" mass="23606">MLRQVKLLGVCVAMLYGGFNAEAQGGFILFTSRAAFEAATGGVLTFDSYEDVFAKSDSINRPGYDFNETGGSPNQFLDMTQAQYAAFGMGAAVTDGNRAASFVNDAGSLITFNFDTPINAFGFDLTTRNTSQLVNFGGDVSGSFTTNSGSAPTFFGIINKDGPINSLTFDVGGTGTVIFDSTLHGTSDLSLIPEPSNFILLGMGVLCGGFVFYGANRRRLAMDV</sequence>
<name>A0A5C5VMF2_9PLAN</name>
<keyword evidence="1" id="KW-0812">Transmembrane</keyword>
<dbReference type="Proteomes" id="UP000317243">
    <property type="component" value="Unassembled WGS sequence"/>
</dbReference>
<feature type="transmembrane region" description="Helical" evidence="1">
    <location>
        <begin position="198"/>
        <end position="215"/>
    </location>
</feature>
<dbReference type="EMBL" id="SIHI01000067">
    <property type="protein sequence ID" value="TWT39814.1"/>
    <property type="molecule type" value="Genomic_DNA"/>
</dbReference>
<accession>A0A5C5VMF2</accession>
<keyword evidence="1" id="KW-1133">Transmembrane helix</keyword>
<evidence type="ECO:0000256" key="1">
    <source>
        <dbReference type="SAM" id="Phobius"/>
    </source>
</evidence>
<evidence type="ECO:0000313" key="2">
    <source>
        <dbReference type="EMBL" id="TWT39814.1"/>
    </source>
</evidence>
<gene>
    <name evidence="2" type="ORF">KOR42_51420</name>
</gene>
<protein>
    <recommendedName>
        <fullName evidence="4">PEP-CTERM protein-sorting domain-containing protein</fullName>
    </recommendedName>
</protein>